<sequence length="50" mass="5724">MKKIACKEVQIWPIGMILDMWGTLKVLERSLTKQAPYYPFFGAGERTSCS</sequence>
<name>A0A2P2Q4Q4_RHIMU</name>
<dbReference type="EMBL" id="GGEC01081484">
    <property type="protein sequence ID" value="MBX61968.1"/>
    <property type="molecule type" value="Transcribed_RNA"/>
</dbReference>
<organism evidence="1">
    <name type="scientific">Rhizophora mucronata</name>
    <name type="common">Asiatic mangrove</name>
    <dbReference type="NCBI Taxonomy" id="61149"/>
    <lineage>
        <taxon>Eukaryota</taxon>
        <taxon>Viridiplantae</taxon>
        <taxon>Streptophyta</taxon>
        <taxon>Embryophyta</taxon>
        <taxon>Tracheophyta</taxon>
        <taxon>Spermatophyta</taxon>
        <taxon>Magnoliopsida</taxon>
        <taxon>eudicotyledons</taxon>
        <taxon>Gunneridae</taxon>
        <taxon>Pentapetalae</taxon>
        <taxon>rosids</taxon>
        <taxon>fabids</taxon>
        <taxon>Malpighiales</taxon>
        <taxon>Rhizophoraceae</taxon>
        <taxon>Rhizophora</taxon>
    </lineage>
</organism>
<dbReference type="AlphaFoldDB" id="A0A2P2Q4Q4"/>
<evidence type="ECO:0000313" key="1">
    <source>
        <dbReference type="EMBL" id="MBX61968.1"/>
    </source>
</evidence>
<protein>
    <submittedName>
        <fullName evidence="1">Uncharacterized protein</fullName>
    </submittedName>
</protein>
<accession>A0A2P2Q4Q4</accession>
<reference evidence="1" key="1">
    <citation type="submission" date="2018-02" db="EMBL/GenBank/DDBJ databases">
        <title>Rhizophora mucronata_Transcriptome.</title>
        <authorList>
            <person name="Meera S.P."/>
            <person name="Sreeshan A."/>
            <person name="Augustine A."/>
        </authorList>
    </citation>
    <scope>NUCLEOTIDE SEQUENCE</scope>
    <source>
        <tissue evidence="1">Leaf</tissue>
    </source>
</reference>
<proteinExistence type="predicted"/>